<dbReference type="EMBL" id="MGBR01000001">
    <property type="protein sequence ID" value="OGK73946.1"/>
    <property type="molecule type" value="Genomic_DNA"/>
</dbReference>
<evidence type="ECO:0000313" key="3">
    <source>
        <dbReference type="EMBL" id="OGK73946.1"/>
    </source>
</evidence>
<name>A0A1F7L1K1_9BACT</name>
<evidence type="ECO:0000259" key="1">
    <source>
        <dbReference type="Pfam" id="PF00534"/>
    </source>
</evidence>
<protein>
    <recommendedName>
        <fullName evidence="5">Glycosyl transferase family 1 domain-containing protein</fullName>
    </recommendedName>
</protein>
<dbReference type="PANTHER" id="PTHR45947:SF13">
    <property type="entry name" value="TRANSFERASE"/>
    <property type="match status" value="1"/>
</dbReference>
<comment type="caution">
    <text evidence="3">The sequence shown here is derived from an EMBL/GenBank/DDBJ whole genome shotgun (WGS) entry which is preliminary data.</text>
</comment>
<reference evidence="3 4" key="1">
    <citation type="journal article" date="2016" name="Nat. Commun.">
        <title>Thousands of microbial genomes shed light on interconnected biogeochemical processes in an aquifer system.</title>
        <authorList>
            <person name="Anantharaman K."/>
            <person name="Brown C.T."/>
            <person name="Hug L.A."/>
            <person name="Sharon I."/>
            <person name="Castelle C.J."/>
            <person name="Probst A.J."/>
            <person name="Thomas B.C."/>
            <person name="Singh A."/>
            <person name="Wilkins M.J."/>
            <person name="Karaoz U."/>
            <person name="Brodie E.L."/>
            <person name="Williams K.H."/>
            <person name="Hubbard S.S."/>
            <person name="Banfield J.F."/>
        </authorList>
    </citation>
    <scope>NUCLEOTIDE SEQUENCE [LARGE SCALE GENOMIC DNA]</scope>
</reference>
<dbReference type="Pfam" id="PF00534">
    <property type="entry name" value="Glycos_transf_1"/>
    <property type="match status" value="1"/>
</dbReference>
<evidence type="ECO:0000259" key="2">
    <source>
        <dbReference type="Pfam" id="PF13439"/>
    </source>
</evidence>
<organism evidence="3 4">
    <name type="scientific">Candidatus Roizmanbacteria bacterium RIFOXYD1_FULL_38_12</name>
    <dbReference type="NCBI Taxonomy" id="1802093"/>
    <lineage>
        <taxon>Bacteria</taxon>
        <taxon>Candidatus Roizmaniibacteriota</taxon>
    </lineage>
</organism>
<dbReference type="GO" id="GO:0016757">
    <property type="term" value="F:glycosyltransferase activity"/>
    <property type="evidence" value="ECO:0007669"/>
    <property type="project" value="InterPro"/>
</dbReference>
<feature type="domain" description="Glycosyl transferase family 1" evidence="1">
    <location>
        <begin position="195"/>
        <end position="322"/>
    </location>
</feature>
<accession>A0A1F7L1K1</accession>
<gene>
    <name evidence="3" type="ORF">A3K52_04170</name>
</gene>
<feature type="domain" description="Glycosyltransferase subfamily 4-like N-terminal" evidence="2">
    <location>
        <begin position="30"/>
        <end position="153"/>
    </location>
</feature>
<dbReference type="Pfam" id="PF13439">
    <property type="entry name" value="Glyco_transf_4"/>
    <property type="match status" value="1"/>
</dbReference>
<dbReference type="InterPro" id="IPR050194">
    <property type="entry name" value="Glycosyltransferase_grp1"/>
</dbReference>
<dbReference type="SUPFAM" id="SSF53756">
    <property type="entry name" value="UDP-Glycosyltransferase/glycogen phosphorylase"/>
    <property type="match status" value="1"/>
</dbReference>
<dbReference type="Proteomes" id="UP000177050">
    <property type="component" value="Unassembled WGS sequence"/>
</dbReference>
<sequence>MKLLFVNLSDYSIPPPNNIIRADTYVSVPLAMELQKRGHEVTFICSPGSTVEVEKIFTSHKPLASIMSLDKLMEKSNMAKEIEITFWLDVYYKLIEYSKKEKYDIIHFHTNVPLSELTAVAQIDTPCLFTLHSLPKYPEIHALFFKEFNTRTQNYFNSISDYQQKKFPYIPFISTVHNGILAHTFSFDETGGTPLLFAGRISPEKGVKDAIQTAINTKHQIIVTGNIDAVIQDTYFSKEISPLMDKNRSIVNFFNHTDRSMIFSFYKKGKAILIPIQWDEPFGLVMTESMACGTPVIAYARGSVPEIIKDGETGFIVNPSDDDIRGNWIVKKTGFEGLCEAVERIYAMPQDKYLTMRKTCRKHVEKNFTVEVMVDTYETVYKQIINENKNT</sequence>
<proteinExistence type="predicted"/>
<dbReference type="PANTHER" id="PTHR45947">
    <property type="entry name" value="SULFOQUINOVOSYL TRANSFERASE SQD2"/>
    <property type="match status" value="1"/>
</dbReference>
<dbReference type="Gene3D" id="3.40.50.2000">
    <property type="entry name" value="Glycogen Phosphorylase B"/>
    <property type="match status" value="2"/>
</dbReference>
<dbReference type="AlphaFoldDB" id="A0A1F7L1K1"/>
<dbReference type="InterPro" id="IPR028098">
    <property type="entry name" value="Glyco_trans_4-like_N"/>
</dbReference>
<dbReference type="InterPro" id="IPR001296">
    <property type="entry name" value="Glyco_trans_1"/>
</dbReference>
<evidence type="ECO:0008006" key="5">
    <source>
        <dbReference type="Google" id="ProtNLM"/>
    </source>
</evidence>
<evidence type="ECO:0000313" key="4">
    <source>
        <dbReference type="Proteomes" id="UP000177050"/>
    </source>
</evidence>